<proteinExistence type="predicted"/>
<comment type="caution">
    <text evidence="2">The sequence shown here is derived from an EMBL/GenBank/DDBJ whole genome shotgun (WGS) entry which is preliminary data.</text>
</comment>
<feature type="non-terminal residue" evidence="2">
    <location>
        <position position="205"/>
    </location>
</feature>
<dbReference type="InterPro" id="IPR011335">
    <property type="entry name" value="Restrct_endonuc-II-like"/>
</dbReference>
<protein>
    <recommendedName>
        <fullName evidence="1">Restriction endonuclease type IV Mrr domain-containing protein</fullName>
    </recommendedName>
</protein>
<sequence length="205" mass="23606">MDATKDIANEIADAIEQKIYNGITTRKILRMVFNLLSQYRPSVAYQIDLRKALSLVKPQPDFERYVQMLLSEHGYDVTPNRILRGKCGEHEVDAIARRDGVTYIVEVKHHTQYHRSTGLDVSRIARAILEDVTEGFNLGLNYLKIDKAMIVCNTKLSEHAKRYALCRDIDNIGWSTPPDLNLQSLIHNHRLYPLTYLRSLTPVDR</sequence>
<name>X1QPT3_9ZZZZ</name>
<dbReference type="EMBL" id="BARV01025553">
    <property type="protein sequence ID" value="GAI45299.1"/>
    <property type="molecule type" value="Genomic_DNA"/>
</dbReference>
<dbReference type="GO" id="GO:0009307">
    <property type="term" value="P:DNA restriction-modification system"/>
    <property type="evidence" value="ECO:0007669"/>
    <property type="project" value="InterPro"/>
</dbReference>
<dbReference type="Pfam" id="PF04471">
    <property type="entry name" value="Mrr_cat"/>
    <property type="match status" value="1"/>
</dbReference>
<gene>
    <name evidence="2" type="ORF">S06H3_41465</name>
</gene>
<evidence type="ECO:0000259" key="1">
    <source>
        <dbReference type="Pfam" id="PF04471"/>
    </source>
</evidence>
<dbReference type="AlphaFoldDB" id="X1QPT3"/>
<feature type="domain" description="Restriction endonuclease type IV Mrr" evidence="1">
    <location>
        <begin position="60"/>
        <end position="164"/>
    </location>
</feature>
<dbReference type="SUPFAM" id="SSF52980">
    <property type="entry name" value="Restriction endonuclease-like"/>
    <property type="match status" value="1"/>
</dbReference>
<dbReference type="GO" id="GO:0003677">
    <property type="term" value="F:DNA binding"/>
    <property type="evidence" value="ECO:0007669"/>
    <property type="project" value="InterPro"/>
</dbReference>
<organism evidence="2">
    <name type="scientific">marine sediment metagenome</name>
    <dbReference type="NCBI Taxonomy" id="412755"/>
    <lineage>
        <taxon>unclassified sequences</taxon>
        <taxon>metagenomes</taxon>
        <taxon>ecological metagenomes</taxon>
    </lineage>
</organism>
<accession>X1QPT3</accession>
<evidence type="ECO:0000313" key="2">
    <source>
        <dbReference type="EMBL" id="GAI45299.1"/>
    </source>
</evidence>
<dbReference type="InterPro" id="IPR011856">
    <property type="entry name" value="tRNA_endonuc-like_dom_sf"/>
</dbReference>
<dbReference type="GO" id="GO:0004519">
    <property type="term" value="F:endonuclease activity"/>
    <property type="evidence" value="ECO:0007669"/>
    <property type="project" value="InterPro"/>
</dbReference>
<reference evidence="2" key="1">
    <citation type="journal article" date="2014" name="Front. Microbiol.">
        <title>High frequency of phylogenetically diverse reductive dehalogenase-homologous genes in deep subseafloor sedimentary metagenomes.</title>
        <authorList>
            <person name="Kawai M."/>
            <person name="Futagami T."/>
            <person name="Toyoda A."/>
            <person name="Takaki Y."/>
            <person name="Nishi S."/>
            <person name="Hori S."/>
            <person name="Arai W."/>
            <person name="Tsubouchi T."/>
            <person name="Morono Y."/>
            <person name="Uchiyama I."/>
            <person name="Ito T."/>
            <person name="Fujiyama A."/>
            <person name="Inagaki F."/>
            <person name="Takami H."/>
        </authorList>
    </citation>
    <scope>NUCLEOTIDE SEQUENCE</scope>
    <source>
        <strain evidence="2">Expedition CK06-06</strain>
    </source>
</reference>
<dbReference type="Gene3D" id="3.40.1350.10">
    <property type="match status" value="1"/>
</dbReference>
<dbReference type="InterPro" id="IPR007560">
    <property type="entry name" value="Restrct_endonuc_IV_Mrr"/>
</dbReference>